<dbReference type="RefSeq" id="WP_330127104.1">
    <property type="nucleotide sequence ID" value="NZ_JAUHLI010000001.1"/>
</dbReference>
<evidence type="ECO:0000256" key="1">
    <source>
        <dbReference type="SAM" id="SignalP"/>
    </source>
</evidence>
<dbReference type="Gene3D" id="1.10.890.40">
    <property type="match status" value="1"/>
</dbReference>
<accession>A0ABU7J0S8</accession>
<dbReference type="EMBL" id="JAUHLI010000001">
    <property type="protein sequence ID" value="MEE1999943.1"/>
    <property type="molecule type" value="Genomic_DNA"/>
</dbReference>
<evidence type="ECO:0000313" key="4">
    <source>
        <dbReference type="Proteomes" id="UP001336314"/>
    </source>
</evidence>
<organism evidence="3 4">
    <name type="scientific">Alkalimonas cellulosilytica</name>
    <dbReference type="NCBI Taxonomy" id="3058395"/>
    <lineage>
        <taxon>Bacteria</taxon>
        <taxon>Pseudomonadati</taxon>
        <taxon>Pseudomonadota</taxon>
        <taxon>Gammaproteobacteria</taxon>
        <taxon>Alkalimonas</taxon>
    </lineage>
</organism>
<proteinExistence type="predicted"/>
<name>A0ABU7J0S8_9GAMM</name>
<keyword evidence="1" id="KW-0732">Signal</keyword>
<feature type="chain" id="PRO_5047260008" evidence="1">
    <location>
        <begin position="23"/>
        <end position="133"/>
    </location>
</feature>
<dbReference type="Proteomes" id="UP001336314">
    <property type="component" value="Unassembled WGS sequence"/>
</dbReference>
<feature type="signal peptide" evidence="1">
    <location>
        <begin position="1"/>
        <end position="22"/>
    </location>
</feature>
<comment type="caution">
    <text evidence="3">The sequence shown here is derived from an EMBL/GenBank/DDBJ whole genome shotgun (WGS) entry which is preliminary data.</text>
</comment>
<protein>
    <submittedName>
        <fullName evidence="3">Rap1a/Tai family immunity protein</fullName>
    </submittedName>
</protein>
<dbReference type="InterPro" id="IPR041238">
    <property type="entry name" value="Rap1a"/>
</dbReference>
<gene>
    <name evidence="3" type="ORF">QWY20_00625</name>
</gene>
<dbReference type="PROSITE" id="PS51257">
    <property type="entry name" value="PROKAR_LIPOPROTEIN"/>
    <property type="match status" value="1"/>
</dbReference>
<evidence type="ECO:0000313" key="3">
    <source>
        <dbReference type="EMBL" id="MEE1999943.1"/>
    </source>
</evidence>
<reference evidence="3 4" key="1">
    <citation type="submission" date="2023-07" db="EMBL/GenBank/DDBJ databases">
        <title>Alkalimonas sp., MEB108 novel, alkaliphilic bacterium isolated from Lonar Lake, India.</title>
        <authorList>
            <person name="Joshi A."/>
            <person name="Thite S."/>
        </authorList>
    </citation>
    <scope>NUCLEOTIDE SEQUENCE [LARGE SCALE GENOMIC DNA]</scope>
    <source>
        <strain evidence="3 4">MEB108</strain>
    </source>
</reference>
<dbReference type="Pfam" id="PF18602">
    <property type="entry name" value="Rap1a"/>
    <property type="match status" value="1"/>
</dbReference>
<sequence>MQLKLVTAIPLLLITVASCTVAGTSEDNARVPFDRLLALANGQPLTPLPPSFSERAKAGIAQDQLNMYLAGVIDSKESHDWCVAKSGLPPHEVNQLLLAELQQDYEQQKVASRDNAAVLVAKKLRILFPCSSL</sequence>
<feature type="domain" description="Rap1a immunity protein" evidence="2">
    <location>
        <begin position="58"/>
        <end position="130"/>
    </location>
</feature>
<keyword evidence="4" id="KW-1185">Reference proteome</keyword>
<evidence type="ECO:0000259" key="2">
    <source>
        <dbReference type="Pfam" id="PF18602"/>
    </source>
</evidence>